<dbReference type="Proteomes" id="UP000602087">
    <property type="component" value="Unassembled WGS sequence"/>
</dbReference>
<dbReference type="InterPro" id="IPR010718">
    <property type="entry name" value="DUF1294"/>
</dbReference>
<accession>A0A934I563</accession>
<dbReference type="EMBL" id="JAEINH010000010">
    <property type="protein sequence ID" value="MBI9115789.1"/>
    <property type="molecule type" value="Genomic_DNA"/>
</dbReference>
<keyword evidence="1" id="KW-0472">Membrane</keyword>
<proteinExistence type="predicted"/>
<evidence type="ECO:0000313" key="3">
    <source>
        <dbReference type="Proteomes" id="UP000602087"/>
    </source>
</evidence>
<dbReference type="AlphaFoldDB" id="A0A934I563"/>
<keyword evidence="1" id="KW-0812">Transmembrane</keyword>
<name>A0A934I563_9MICO</name>
<gene>
    <name evidence="2" type="ORF">JAV76_12270</name>
</gene>
<dbReference type="Pfam" id="PF06961">
    <property type="entry name" value="DUF1294"/>
    <property type="match status" value="1"/>
</dbReference>
<evidence type="ECO:0000256" key="1">
    <source>
        <dbReference type="SAM" id="Phobius"/>
    </source>
</evidence>
<keyword evidence="1" id="KW-1133">Transmembrane helix</keyword>
<sequence length="121" mass="12876">MLVALFVAGLTAATLLLDLSLVVAAVYGTLSLVTFLTYARDKASARAGRWRTSEQTLLTLGLLGGWPGAIAAQETLRHKTTKVSFRSRFWVTVVVNLAALGLLLSPLGPVVRDALRDVVGV</sequence>
<reference evidence="2" key="1">
    <citation type="submission" date="2020-12" db="EMBL/GenBank/DDBJ databases">
        <title>Sanguibacter suaedae sp. nov., isolated from Suaeda aralocaspica.</title>
        <authorList>
            <person name="Ma Q."/>
        </authorList>
    </citation>
    <scope>NUCLEOTIDE SEQUENCE</scope>
    <source>
        <strain evidence="2">YZGR15</strain>
    </source>
</reference>
<feature type="transmembrane region" description="Helical" evidence="1">
    <location>
        <begin position="88"/>
        <end position="107"/>
    </location>
</feature>
<evidence type="ECO:0000313" key="2">
    <source>
        <dbReference type="EMBL" id="MBI9115789.1"/>
    </source>
</evidence>
<protein>
    <submittedName>
        <fullName evidence="2">DUF1294 domain-containing protein</fullName>
    </submittedName>
</protein>
<keyword evidence="3" id="KW-1185">Reference proteome</keyword>
<organism evidence="2 3">
    <name type="scientific">Sanguibacter suaedae</name>
    <dbReference type="NCBI Taxonomy" id="2795737"/>
    <lineage>
        <taxon>Bacteria</taxon>
        <taxon>Bacillati</taxon>
        <taxon>Actinomycetota</taxon>
        <taxon>Actinomycetes</taxon>
        <taxon>Micrococcales</taxon>
        <taxon>Sanguibacteraceae</taxon>
        <taxon>Sanguibacter</taxon>
    </lineage>
</organism>
<comment type="caution">
    <text evidence="2">The sequence shown here is derived from an EMBL/GenBank/DDBJ whole genome shotgun (WGS) entry which is preliminary data.</text>
</comment>